<dbReference type="AlphaFoldDB" id="A0A226CW95"/>
<reference evidence="2 3" key="1">
    <citation type="submission" date="2015-12" db="EMBL/GenBank/DDBJ databases">
        <title>The genome of Folsomia candida.</title>
        <authorList>
            <person name="Faddeeva A."/>
            <person name="Derks M.F."/>
            <person name="Anvar Y."/>
            <person name="Smit S."/>
            <person name="Van Straalen N."/>
            <person name="Roelofs D."/>
        </authorList>
    </citation>
    <scope>NUCLEOTIDE SEQUENCE [LARGE SCALE GENOMIC DNA]</scope>
    <source>
        <strain evidence="2 3">VU population</strain>
        <tissue evidence="2">Whole body</tissue>
    </source>
</reference>
<evidence type="ECO:0000256" key="1">
    <source>
        <dbReference type="SAM" id="Phobius"/>
    </source>
</evidence>
<keyword evidence="1" id="KW-0472">Membrane</keyword>
<proteinExistence type="predicted"/>
<evidence type="ECO:0000313" key="2">
    <source>
        <dbReference type="EMBL" id="OXA36884.1"/>
    </source>
</evidence>
<keyword evidence="3" id="KW-1185">Reference proteome</keyword>
<sequence>MLFTSFHELVWISLALSVLAVAVLVRQLGETNFSGEMLIGTMTTNVYKSSFTKELIVPNNPISPWRTVLDIVTFRFYIPIESIITSDNILRFEPAGILEYMFYVVLESVLDFRSNCSERASSLELGYCKVAALLHDSLKLITPKMLSVNSTQLQPVRFNRIDDFIRKLSICNQTAYLDVTENVDKVLPFLNDNADGRLYMKGEDGFLKSGYGWAIQPVRNSFVWTRLKVMMSSGMYSYWDACRPVFSGAVIHTHIECTFRRA</sequence>
<keyword evidence="1" id="KW-0812">Transmembrane</keyword>
<dbReference type="Proteomes" id="UP000198287">
    <property type="component" value="Unassembled WGS sequence"/>
</dbReference>
<comment type="caution">
    <text evidence="2">The sequence shown here is derived from an EMBL/GenBank/DDBJ whole genome shotgun (WGS) entry which is preliminary data.</text>
</comment>
<accession>A0A226CW95</accession>
<gene>
    <name evidence="2" type="ORF">Fcan01_28328</name>
</gene>
<evidence type="ECO:0000313" key="3">
    <source>
        <dbReference type="Proteomes" id="UP000198287"/>
    </source>
</evidence>
<dbReference type="EMBL" id="LNIX01000069">
    <property type="protein sequence ID" value="OXA36884.1"/>
    <property type="molecule type" value="Genomic_DNA"/>
</dbReference>
<keyword evidence="1" id="KW-1133">Transmembrane helix</keyword>
<name>A0A226CW95_FOLCA</name>
<feature type="transmembrane region" description="Helical" evidence="1">
    <location>
        <begin position="6"/>
        <end position="25"/>
    </location>
</feature>
<protein>
    <submittedName>
        <fullName evidence="2">Uncharacterized protein</fullName>
    </submittedName>
</protein>
<organism evidence="2 3">
    <name type="scientific">Folsomia candida</name>
    <name type="common">Springtail</name>
    <dbReference type="NCBI Taxonomy" id="158441"/>
    <lineage>
        <taxon>Eukaryota</taxon>
        <taxon>Metazoa</taxon>
        <taxon>Ecdysozoa</taxon>
        <taxon>Arthropoda</taxon>
        <taxon>Hexapoda</taxon>
        <taxon>Collembola</taxon>
        <taxon>Entomobryomorpha</taxon>
        <taxon>Isotomoidea</taxon>
        <taxon>Isotomidae</taxon>
        <taxon>Proisotominae</taxon>
        <taxon>Folsomia</taxon>
    </lineage>
</organism>